<organism evidence="3 4">
    <name type="scientific">Zalerion maritima</name>
    <dbReference type="NCBI Taxonomy" id="339359"/>
    <lineage>
        <taxon>Eukaryota</taxon>
        <taxon>Fungi</taxon>
        <taxon>Dikarya</taxon>
        <taxon>Ascomycota</taxon>
        <taxon>Pezizomycotina</taxon>
        <taxon>Sordariomycetes</taxon>
        <taxon>Lulworthiomycetidae</taxon>
        <taxon>Lulworthiales</taxon>
        <taxon>Lulworthiaceae</taxon>
        <taxon>Zalerion</taxon>
    </lineage>
</organism>
<dbReference type="GO" id="GO:0033309">
    <property type="term" value="C:SBF transcription complex"/>
    <property type="evidence" value="ECO:0007669"/>
    <property type="project" value="TreeGrafter"/>
</dbReference>
<dbReference type="EMBL" id="JAKWBI020000129">
    <property type="protein sequence ID" value="KAJ2901970.1"/>
    <property type="molecule type" value="Genomic_DNA"/>
</dbReference>
<dbReference type="Gene3D" id="3.10.260.10">
    <property type="entry name" value="Transcription regulator HTH, APSES-type DNA-binding domain"/>
    <property type="match status" value="1"/>
</dbReference>
<feature type="compositionally biased region" description="Polar residues" evidence="1">
    <location>
        <begin position="499"/>
        <end position="508"/>
    </location>
</feature>
<sequence>MSMLAITSLLNPDPPGSNTSVVLPRLRQNPALPSPTTSLIEEPHEHRQVPPQQHTSHLLQFQDSRSFAPSSSPQVSKPQRQRQQIPSRMVVVASGAATREPGSVPKIKPKGDINFWPHENVDDESRRMIHMFHIDTLGSIRDSCQHIPYNSGKKDFFEKTGRESLEVFYYNFKIDGNDTEYTVRWDYNVGLVRMTDFFKALNYPKTAPAKMLNQNEGLKTITPSITGGSIKAQGYWMPYNCAKAICATFCHRIAGALIPLFGPGFPSMCMPPESPEFGRWVIDPAIIAESRAEAERYKRMYLSLASSSVPSPTSPESSTASSPRRLMGRRQRIYDRVCSYHTAGATSHPREGYLARTRPSVRPIITGFDDGNRSRGHPIGSGGPFDDGYRFDERLGNHRSYSRDWMSKRHGSPSGIDNEREHSYPTVSSSSTSLYYDRRQGYKHQQGSWSATAPSTPTYGGEQHHSGWTTANPRYPAYESSDMKERAELGGGSSHSHCRSQPANNIGTGANPMLSAIPRCSPMPWNDGRERPSTGPSHYPPARPPFDAVRAVADPPRLPHPNQPATIHRSSDTTYFVGPSHSSPSPRPSWSPAKPPSLGSTNATATTAKQHSKPIQRQPQRGDTSDIRSTAVMAVAMCAAQREQELNQHPTRPSLPPPRRPDIRFFSDPEPPTLSPNSPGDRSCQDRKQFRDGGADSNAALLLLNLSVRDRDGKETSTTSGTSAHDEGSHNCAADSHDGSANEDGDGDDAVREGSSWAASRRKRKESKDSTRRRSKRRRGGSFASSGKILA</sequence>
<evidence type="ECO:0000313" key="3">
    <source>
        <dbReference type="EMBL" id="KAJ2901970.1"/>
    </source>
</evidence>
<reference evidence="3" key="1">
    <citation type="submission" date="2022-07" db="EMBL/GenBank/DDBJ databases">
        <title>Draft genome sequence of Zalerion maritima ATCC 34329, a (micro)plastics degrading marine fungus.</title>
        <authorList>
            <person name="Paco A."/>
            <person name="Goncalves M.F.M."/>
            <person name="Rocha-Santos T.A.P."/>
            <person name="Alves A."/>
        </authorList>
    </citation>
    <scope>NUCLEOTIDE SEQUENCE</scope>
    <source>
        <strain evidence="3">ATCC 34329</strain>
    </source>
</reference>
<dbReference type="AlphaFoldDB" id="A0AAD5RS52"/>
<feature type="compositionally biased region" description="Basic and acidic residues" evidence="1">
    <location>
        <begin position="683"/>
        <end position="694"/>
    </location>
</feature>
<feature type="compositionally biased region" description="Polar residues" evidence="1">
    <location>
        <begin position="50"/>
        <end position="86"/>
    </location>
</feature>
<feature type="compositionally biased region" description="Low complexity" evidence="1">
    <location>
        <begin position="695"/>
        <end position="707"/>
    </location>
</feature>
<feature type="domain" description="HTH APSES-type" evidence="2">
    <location>
        <begin position="154"/>
        <end position="272"/>
    </location>
</feature>
<dbReference type="Proteomes" id="UP001201980">
    <property type="component" value="Unassembled WGS sequence"/>
</dbReference>
<feature type="compositionally biased region" description="Low complexity" evidence="1">
    <location>
        <begin position="306"/>
        <end position="323"/>
    </location>
</feature>
<feature type="region of interest" description="Disordered" evidence="1">
    <location>
        <begin position="403"/>
        <end position="431"/>
    </location>
</feature>
<feature type="region of interest" description="Disordered" evidence="1">
    <location>
        <begin position="444"/>
        <end position="625"/>
    </location>
</feature>
<evidence type="ECO:0000313" key="4">
    <source>
        <dbReference type="Proteomes" id="UP001201980"/>
    </source>
</evidence>
<comment type="caution">
    <text evidence="3">The sequence shown here is derived from an EMBL/GenBank/DDBJ whole genome shotgun (WGS) entry which is preliminary data.</text>
</comment>
<feature type="region of interest" description="Disordered" evidence="1">
    <location>
        <begin position="306"/>
        <end position="326"/>
    </location>
</feature>
<dbReference type="SUPFAM" id="SSF54616">
    <property type="entry name" value="DNA-binding domain of Mlu1-box binding protein MBP1"/>
    <property type="match status" value="1"/>
</dbReference>
<proteinExistence type="predicted"/>
<dbReference type="InterPro" id="IPR036887">
    <property type="entry name" value="HTH_APSES_sf"/>
</dbReference>
<name>A0AAD5RS52_9PEZI</name>
<feature type="region of interest" description="Disordered" evidence="1">
    <location>
        <begin position="364"/>
        <end position="391"/>
    </location>
</feature>
<dbReference type="PANTHER" id="PTHR43828">
    <property type="entry name" value="ASPARAGINASE"/>
    <property type="match status" value="1"/>
</dbReference>
<evidence type="ECO:0000256" key="1">
    <source>
        <dbReference type="SAM" id="MobiDB-lite"/>
    </source>
</evidence>
<feature type="compositionally biased region" description="Basic and acidic residues" evidence="1">
    <location>
        <begin position="724"/>
        <end position="740"/>
    </location>
</feature>
<feature type="compositionally biased region" description="Polar residues" evidence="1">
    <location>
        <begin position="598"/>
        <end position="622"/>
    </location>
</feature>
<feature type="compositionally biased region" description="Pro residues" evidence="1">
    <location>
        <begin position="585"/>
        <end position="595"/>
    </location>
</feature>
<dbReference type="InterPro" id="IPR003163">
    <property type="entry name" value="Tscrpt_reg_HTH_APSES-type"/>
</dbReference>
<feature type="compositionally biased region" description="Low complexity" evidence="1">
    <location>
        <begin position="781"/>
        <end position="791"/>
    </location>
</feature>
<feature type="compositionally biased region" description="Polar residues" evidence="1">
    <location>
        <begin position="444"/>
        <end position="458"/>
    </location>
</feature>
<accession>A0AAD5RS52</accession>
<dbReference type="GO" id="GO:0003677">
    <property type="term" value="F:DNA binding"/>
    <property type="evidence" value="ECO:0007669"/>
    <property type="project" value="InterPro"/>
</dbReference>
<dbReference type="PANTHER" id="PTHR43828:SF5">
    <property type="entry name" value="TRANSCRIPTIONAL REPRESSOR XBP1"/>
    <property type="match status" value="1"/>
</dbReference>
<dbReference type="GO" id="GO:0030907">
    <property type="term" value="C:MBF transcription complex"/>
    <property type="evidence" value="ECO:0007669"/>
    <property type="project" value="TreeGrafter"/>
</dbReference>
<gene>
    <name evidence="3" type="ORF">MKZ38_001160</name>
</gene>
<protein>
    <recommendedName>
        <fullName evidence="2">HTH APSES-type domain-containing protein</fullName>
    </recommendedName>
</protein>
<feature type="region of interest" description="Disordered" evidence="1">
    <location>
        <begin position="1"/>
        <end position="87"/>
    </location>
</feature>
<feature type="region of interest" description="Disordered" evidence="1">
    <location>
        <begin position="639"/>
        <end position="791"/>
    </location>
</feature>
<dbReference type="GO" id="GO:0000981">
    <property type="term" value="F:DNA-binding transcription factor activity, RNA polymerase II-specific"/>
    <property type="evidence" value="ECO:0007669"/>
    <property type="project" value="UniProtKB-ARBA"/>
</dbReference>
<dbReference type="InterPro" id="IPR051642">
    <property type="entry name" value="SWI6-like"/>
</dbReference>
<evidence type="ECO:0000259" key="2">
    <source>
        <dbReference type="PROSITE" id="PS51299"/>
    </source>
</evidence>
<dbReference type="PROSITE" id="PS51299">
    <property type="entry name" value="HTH_APSES"/>
    <property type="match status" value="1"/>
</dbReference>
<keyword evidence="4" id="KW-1185">Reference proteome</keyword>